<dbReference type="InterPro" id="IPR021144">
    <property type="entry name" value="UPF0597"/>
</dbReference>
<dbReference type="Pfam" id="PF03313">
    <property type="entry name" value="SDH_alpha"/>
    <property type="match status" value="1"/>
</dbReference>
<dbReference type="RefSeq" id="WP_014270367.1">
    <property type="nucleotide sequence ID" value="NC_016633.1"/>
</dbReference>
<evidence type="ECO:0000313" key="4">
    <source>
        <dbReference type="Proteomes" id="UP000005632"/>
    </source>
</evidence>
<dbReference type="InterPro" id="IPR005130">
    <property type="entry name" value="Ser_deHydtase-like_asu"/>
</dbReference>
<dbReference type="EMBL" id="CP003155">
    <property type="protein sequence ID" value="AEV29524.1"/>
    <property type="molecule type" value="Genomic_DNA"/>
</dbReference>
<dbReference type="OrthoDB" id="41906at2"/>
<accession>G8QX20</accession>
<keyword evidence="4" id="KW-1185">Reference proteome</keyword>
<dbReference type="GO" id="GO:0019450">
    <property type="term" value="P:L-cysteine catabolic process to pyruvate"/>
    <property type="evidence" value="ECO:0007669"/>
    <property type="project" value="TreeGrafter"/>
</dbReference>
<dbReference type="KEGG" id="sgp:SpiGrapes_1726"/>
<dbReference type="PANTHER" id="PTHR30501:SF2">
    <property type="entry name" value="UPF0597 PROTEIN YHAM"/>
    <property type="match status" value="1"/>
</dbReference>
<comment type="similarity">
    <text evidence="1">Belongs to the UPF0597 family.</text>
</comment>
<organism evidence="3 4">
    <name type="scientific">Sphaerochaeta pleomorpha (strain ATCC BAA-1885 / DSM 22778 / Grapes)</name>
    <dbReference type="NCBI Taxonomy" id="158190"/>
    <lineage>
        <taxon>Bacteria</taxon>
        <taxon>Pseudomonadati</taxon>
        <taxon>Spirochaetota</taxon>
        <taxon>Spirochaetia</taxon>
        <taxon>Spirochaetales</taxon>
        <taxon>Sphaerochaetaceae</taxon>
        <taxon>Sphaerochaeta</taxon>
    </lineage>
</organism>
<dbReference type="STRING" id="158190.SpiGrapes_1726"/>
<dbReference type="GO" id="GO:0080146">
    <property type="term" value="F:L-cysteine desulfhydrase activity"/>
    <property type="evidence" value="ECO:0007669"/>
    <property type="project" value="TreeGrafter"/>
</dbReference>
<dbReference type="AlphaFoldDB" id="G8QX20"/>
<evidence type="ECO:0000259" key="2">
    <source>
        <dbReference type="Pfam" id="PF03313"/>
    </source>
</evidence>
<dbReference type="HAMAP" id="MF_01845">
    <property type="entry name" value="UPF0597"/>
    <property type="match status" value="1"/>
</dbReference>
<dbReference type="PANTHER" id="PTHR30501">
    <property type="entry name" value="UPF0597 PROTEIN YHAM"/>
    <property type="match status" value="1"/>
</dbReference>
<dbReference type="eggNOG" id="COG3681">
    <property type="taxonomic scope" value="Bacteria"/>
</dbReference>
<evidence type="ECO:0000256" key="1">
    <source>
        <dbReference type="HAMAP-Rule" id="MF_01845"/>
    </source>
</evidence>
<feature type="domain" description="Serine dehydratase-like alpha subunit" evidence="2">
    <location>
        <begin position="90"/>
        <end position="421"/>
    </location>
</feature>
<protein>
    <recommendedName>
        <fullName evidence="1">UPF0597 protein SpiGrapes_1726</fullName>
    </recommendedName>
</protein>
<dbReference type="Proteomes" id="UP000005632">
    <property type="component" value="Chromosome"/>
</dbReference>
<dbReference type="PIRSF" id="PIRSF006054">
    <property type="entry name" value="UCP006054"/>
    <property type="match status" value="1"/>
</dbReference>
<name>G8QX20_SPHPG</name>
<evidence type="ECO:0000313" key="3">
    <source>
        <dbReference type="EMBL" id="AEV29524.1"/>
    </source>
</evidence>
<sequence length="426" mass="45293">MDERKYAAYVAILKHELVPALGCTEPIAIAYCSAKAREVLGCLPEKITIGCSGNIIKNVMGVTVPNSGGLKGIDVATVLGIVGGKPEMLLEVLSAVTSEDIEKTKELLKDPLYCSCTLVQGDDNLIIVCEVEAQGHKVLVEIKNRHTHITRIEKDGKLIFSQALEENVGEVDLDYSLLNIQDIISFADCLRLEDVEEILGKQIAFNSEISREGLSNSWGANVGRSLLKTNGENSDVRTKARAAAAAGSDARMSGCAKPVIINSGSGNQGITLTMPIVEYAKELKAPRETVLKALAIANLVAIHQKQYIGDLSAYCGVVCAATGSASGVAYMLGGRYEEISNTITNSICTVGGMICDGAKPSCAAKISIALEAALNGYCIQDNGGVFKHGEGMVKRDVESTIRSVGKMAQVGMHSTDVEILKIMLEK</sequence>
<gene>
    <name evidence="3" type="ordered locus">SpiGrapes_1726</name>
</gene>
<proteinExistence type="inferred from homology"/>
<reference evidence="3 4" key="1">
    <citation type="submission" date="2011-11" db="EMBL/GenBank/DDBJ databases">
        <title>Complete sequence of Spirochaeta sp. grapes.</title>
        <authorList>
            <consortium name="US DOE Joint Genome Institute"/>
            <person name="Lucas S."/>
            <person name="Han J."/>
            <person name="Lapidus A."/>
            <person name="Cheng J.-F."/>
            <person name="Goodwin L."/>
            <person name="Pitluck S."/>
            <person name="Peters L."/>
            <person name="Ovchinnikova G."/>
            <person name="Munk A.C."/>
            <person name="Detter J.C."/>
            <person name="Han C."/>
            <person name="Tapia R."/>
            <person name="Land M."/>
            <person name="Hauser L."/>
            <person name="Kyrpides N."/>
            <person name="Ivanova N."/>
            <person name="Pagani I."/>
            <person name="Ritalahtilisa K."/>
            <person name="Loeffler F."/>
            <person name="Woyke T."/>
        </authorList>
    </citation>
    <scope>NUCLEOTIDE SEQUENCE [LARGE SCALE GENOMIC DNA]</scope>
    <source>
        <strain evidence="4">ATCC BAA-1885 / DSM 22778 / Grapes</strain>
    </source>
</reference>
<dbReference type="HOGENOM" id="CLU_051840_0_0_12"/>